<reference evidence="7" key="1">
    <citation type="submission" date="2020-06" db="EMBL/GenBank/DDBJ databases">
        <title>WGS assembly of Ceratodon purpureus strain R40.</title>
        <authorList>
            <person name="Carey S.B."/>
            <person name="Jenkins J."/>
            <person name="Shu S."/>
            <person name="Lovell J.T."/>
            <person name="Sreedasyam A."/>
            <person name="Maumus F."/>
            <person name="Tiley G.P."/>
            <person name="Fernandez-Pozo N."/>
            <person name="Barry K."/>
            <person name="Chen C."/>
            <person name="Wang M."/>
            <person name="Lipzen A."/>
            <person name="Daum C."/>
            <person name="Saski C.A."/>
            <person name="Payton A.C."/>
            <person name="Mcbreen J.C."/>
            <person name="Conrad R.E."/>
            <person name="Kollar L.M."/>
            <person name="Olsson S."/>
            <person name="Huttunen S."/>
            <person name="Landis J.B."/>
            <person name="Wickett N.J."/>
            <person name="Johnson M.G."/>
            <person name="Rensing S.A."/>
            <person name="Grimwood J."/>
            <person name="Schmutz J."/>
            <person name="Mcdaniel S.F."/>
        </authorList>
    </citation>
    <scope>NUCLEOTIDE SEQUENCE</scope>
    <source>
        <strain evidence="7">R40</strain>
    </source>
</reference>
<feature type="region of interest" description="Disordered" evidence="6">
    <location>
        <begin position="257"/>
        <end position="316"/>
    </location>
</feature>
<dbReference type="AlphaFoldDB" id="A0A8T0IHD5"/>
<dbReference type="SMART" id="SM00028">
    <property type="entry name" value="TPR"/>
    <property type="match status" value="3"/>
</dbReference>
<feature type="compositionally biased region" description="Acidic residues" evidence="6">
    <location>
        <begin position="118"/>
        <end position="143"/>
    </location>
</feature>
<keyword evidence="3" id="KW-0677">Repeat</keyword>
<dbReference type="GO" id="GO:0006335">
    <property type="term" value="P:DNA replication-dependent chromatin assembly"/>
    <property type="evidence" value="ECO:0007669"/>
    <property type="project" value="TreeGrafter"/>
</dbReference>
<organism evidence="7 8">
    <name type="scientific">Ceratodon purpureus</name>
    <name type="common">Fire moss</name>
    <name type="synonym">Dicranum purpureum</name>
    <dbReference type="NCBI Taxonomy" id="3225"/>
    <lineage>
        <taxon>Eukaryota</taxon>
        <taxon>Viridiplantae</taxon>
        <taxon>Streptophyta</taxon>
        <taxon>Embryophyta</taxon>
        <taxon>Bryophyta</taxon>
        <taxon>Bryophytina</taxon>
        <taxon>Bryopsida</taxon>
        <taxon>Dicranidae</taxon>
        <taxon>Pseudoditrichales</taxon>
        <taxon>Ditrichaceae</taxon>
        <taxon>Ceratodon</taxon>
    </lineage>
</organism>
<evidence type="ECO:0000256" key="5">
    <source>
        <dbReference type="ARBA" id="ARBA00023242"/>
    </source>
</evidence>
<dbReference type="EMBL" id="CM026423">
    <property type="protein sequence ID" value="KAG0582329.1"/>
    <property type="molecule type" value="Genomic_DNA"/>
</dbReference>
<accession>A0A8T0IHD5</accession>
<dbReference type="InterPro" id="IPR011990">
    <property type="entry name" value="TPR-like_helical_dom_sf"/>
</dbReference>
<keyword evidence="8" id="KW-1185">Reference proteome</keyword>
<dbReference type="Proteomes" id="UP000822688">
    <property type="component" value="Chromosome 3"/>
</dbReference>
<dbReference type="GO" id="GO:0042393">
    <property type="term" value="F:histone binding"/>
    <property type="evidence" value="ECO:0007669"/>
    <property type="project" value="TreeGrafter"/>
</dbReference>
<dbReference type="InterPro" id="IPR019734">
    <property type="entry name" value="TPR_rpt"/>
</dbReference>
<dbReference type="GO" id="GO:0034080">
    <property type="term" value="P:CENP-A containing chromatin assembly"/>
    <property type="evidence" value="ECO:0007669"/>
    <property type="project" value="TreeGrafter"/>
</dbReference>
<keyword evidence="4" id="KW-0802">TPR repeat</keyword>
<feature type="compositionally biased region" description="Low complexity" evidence="6">
    <location>
        <begin position="366"/>
        <end position="385"/>
    </location>
</feature>
<dbReference type="SUPFAM" id="SSF48452">
    <property type="entry name" value="TPR-like"/>
    <property type="match status" value="1"/>
</dbReference>
<dbReference type="Pfam" id="PF13424">
    <property type="entry name" value="TPR_12"/>
    <property type="match status" value="1"/>
</dbReference>
<dbReference type="PANTHER" id="PTHR15081">
    <property type="entry name" value="NUCLEAR AUTOANTIGENIC SPERM PROTEIN NASP -RELATED"/>
    <property type="match status" value="1"/>
</dbReference>
<proteinExistence type="inferred from homology"/>
<protein>
    <recommendedName>
        <fullName evidence="9">Tetratricopeptide SHNi-TPR domain-containing protein</fullName>
    </recommendedName>
</protein>
<evidence type="ECO:0000256" key="1">
    <source>
        <dbReference type="ARBA" id="ARBA00004123"/>
    </source>
</evidence>
<feature type="region of interest" description="Disordered" evidence="6">
    <location>
        <begin position="425"/>
        <end position="473"/>
    </location>
</feature>
<feature type="region of interest" description="Disordered" evidence="6">
    <location>
        <begin position="85"/>
        <end position="143"/>
    </location>
</feature>
<evidence type="ECO:0000313" key="8">
    <source>
        <dbReference type="Proteomes" id="UP000822688"/>
    </source>
</evidence>
<evidence type="ECO:0000256" key="4">
    <source>
        <dbReference type="ARBA" id="ARBA00022803"/>
    </source>
</evidence>
<evidence type="ECO:0000313" key="7">
    <source>
        <dbReference type="EMBL" id="KAG0582329.1"/>
    </source>
</evidence>
<name>A0A8T0IHD5_CERPU</name>
<comment type="subcellular location">
    <subcellularLocation>
        <location evidence="1">Nucleus</location>
    </subcellularLocation>
</comment>
<evidence type="ECO:0000256" key="6">
    <source>
        <dbReference type="SAM" id="MobiDB-lite"/>
    </source>
</evidence>
<feature type="compositionally biased region" description="Basic and acidic residues" evidence="6">
    <location>
        <begin position="274"/>
        <end position="309"/>
    </location>
</feature>
<feature type="compositionally biased region" description="Polar residues" evidence="6">
    <location>
        <begin position="387"/>
        <end position="398"/>
    </location>
</feature>
<comment type="similarity">
    <text evidence="2">Belongs to the NASP family.</text>
</comment>
<dbReference type="PANTHER" id="PTHR15081:SF1">
    <property type="entry name" value="NUCLEAR AUTOANTIGENIC SPERM PROTEIN"/>
    <property type="match status" value="1"/>
</dbReference>
<dbReference type="Gene3D" id="1.25.40.10">
    <property type="entry name" value="Tetratricopeptide repeat domain"/>
    <property type="match status" value="1"/>
</dbReference>
<sequence>MVMEAGASSSEKGNAAAMEIAEAQRLFDDGCDFMRNESFDDAAQCFSQALEYRVRHFGELAPECATTYYKYGCALFDKLQDEADPLGETVNPNSALPSSNGEGSSGKESEVTGKDPVDEADGDEGDEDEAMGEGEEGKEEEDGDLEDAWKMLEFARVIHEKQGLCTIETVDIITKLADVNCFKENYESCYDDYTKALEMLRQVVEPDSRILAELYFKIAIAHQLDLKPKEALKYCSCAVAVCEARVQRLKHELAKTQGEGVDPLGSPGTASEGKQPEPETNGRMKGIEQETDDLVKDDEAKDDMEEKSGPESMATEIKDIEDLLVDLKDKEEELKEMASAPSLVEALQAANPEAAASVKQLFALAAGSQASGSGGTSSSSAVADGVKTSNGFDQPSLANFSSSTAVVTDLGVVGRGIKRAEPVAVAAGGSASREGALPSKKRSFDMLMNGTGNGETQVGFGESSVKLENESTT</sequence>
<evidence type="ECO:0000256" key="3">
    <source>
        <dbReference type="ARBA" id="ARBA00022737"/>
    </source>
</evidence>
<feature type="compositionally biased region" description="Basic and acidic residues" evidence="6">
    <location>
        <begin position="105"/>
        <end position="117"/>
    </location>
</feature>
<dbReference type="InterPro" id="IPR051730">
    <property type="entry name" value="NASP-like"/>
</dbReference>
<gene>
    <name evidence="7" type="ORF">KC19_3G052100</name>
</gene>
<dbReference type="GO" id="GO:0005654">
    <property type="term" value="C:nucleoplasm"/>
    <property type="evidence" value="ECO:0007669"/>
    <property type="project" value="TreeGrafter"/>
</dbReference>
<evidence type="ECO:0008006" key="9">
    <source>
        <dbReference type="Google" id="ProtNLM"/>
    </source>
</evidence>
<evidence type="ECO:0000256" key="2">
    <source>
        <dbReference type="ARBA" id="ARBA00008402"/>
    </source>
</evidence>
<comment type="caution">
    <text evidence="7">The sequence shown here is derived from an EMBL/GenBank/DDBJ whole genome shotgun (WGS) entry which is preliminary data.</text>
</comment>
<feature type="region of interest" description="Disordered" evidence="6">
    <location>
        <begin position="366"/>
        <end position="398"/>
    </location>
</feature>
<keyword evidence="5" id="KW-0539">Nucleus</keyword>